<protein>
    <submittedName>
        <fullName evidence="3">Retrovirus-related Pol polyprotein from transposon TNT 1-94</fullName>
    </submittedName>
</protein>
<evidence type="ECO:0000256" key="1">
    <source>
        <dbReference type="SAM" id="MobiDB-lite"/>
    </source>
</evidence>
<evidence type="ECO:0000313" key="4">
    <source>
        <dbReference type="Proteomes" id="UP000236291"/>
    </source>
</evidence>
<dbReference type="InterPro" id="IPR013103">
    <property type="entry name" value="RVT_2"/>
</dbReference>
<accession>A0A2K3N6V5</accession>
<comment type="caution">
    <text evidence="3">The sequence shown here is derived from an EMBL/GenBank/DDBJ whole genome shotgun (WGS) entry which is preliminary data.</text>
</comment>
<dbReference type="Pfam" id="PF07727">
    <property type="entry name" value="RVT_2"/>
    <property type="match status" value="1"/>
</dbReference>
<feature type="domain" description="Reverse transcriptase Ty1/copia-type" evidence="2">
    <location>
        <begin position="118"/>
        <end position="251"/>
    </location>
</feature>
<reference evidence="3 4" key="2">
    <citation type="journal article" date="2017" name="Front. Plant Sci.">
        <title>Gene Classification and Mining of Molecular Markers Useful in Red Clover (Trifolium pratense) Breeding.</title>
        <authorList>
            <person name="Istvanek J."/>
            <person name="Dluhosova J."/>
            <person name="Dluhos P."/>
            <person name="Patkova L."/>
            <person name="Nedelnik J."/>
            <person name="Repkova J."/>
        </authorList>
    </citation>
    <scope>NUCLEOTIDE SEQUENCE [LARGE SCALE GENOMIC DNA]</scope>
    <source>
        <strain evidence="4">cv. Tatra</strain>
        <tissue evidence="3">Young leaves</tissue>
    </source>
</reference>
<dbReference type="PANTHER" id="PTHR11439">
    <property type="entry name" value="GAG-POL-RELATED RETROTRANSPOSON"/>
    <property type="match status" value="1"/>
</dbReference>
<dbReference type="SUPFAM" id="SSF56672">
    <property type="entry name" value="DNA/RNA polymerases"/>
    <property type="match status" value="1"/>
</dbReference>
<dbReference type="CDD" id="cd09272">
    <property type="entry name" value="RNase_HI_RT_Ty1"/>
    <property type="match status" value="1"/>
</dbReference>
<reference evidence="3 4" key="1">
    <citation type="journal article" date="2014" name="Am. J. Bot.">
        <title>Genome assembly and annotation for red clover (Trifolium pratense; Fabaceae).</title>
        <authorList>
            <person name="Istvanek J."/>
            <person name="Jaros M."/>
            <person name="Krenek A."/>
            <person name="Repkova J."/>
        </authorList>
    </citation>
    <scope>NUCLEOTIDE SEQUENCE [LARGE SCALE GENOMIC DNA]</scope>
    <source>
        <strain evidence="4">cv. Tatra</strain>
        <tissue evidence="3">Young leaves</tissue>
    </source>
</reference>
<feature type="compositionally biased region" description="Low complexity" evidence="1">
    <location>
        <begin position="18"/>
        <end position="29"/>
    </location>
</feature>
<dbReference type="AlphaFoldDB" id="A0A2K3N6V5"/>
<dbReference type="Proteomes" id="UP000236291">
    <property type="component" value="Unassembled WGS sequence"/>
</dbReference>
<name>A0A2K3N6V5_TRIPR</name>
<feature type="compositionally biased region" description="Polar residues" evidence="1">
    <location>
        <begin position="31"/>
        <end position="49"/>
    </location>
</feature>
<dbReference type="EMBL" id="ASHM01016980">
    <property type="protein sequence ID" value="PNX98734.1"/>
    <property type="molecule type" value="Genomic_DNA"/>
</dbReference>
<organism evidence="3 4">
    <name type="scientific">Trifolium pratense</name>
    <name type="common">Red clover</name>
    <dbReference type="NCBI Taxonomy" id="57577"/>
    <lineage>
        <taxon>Eukaryota</taxon>
        <taxon>Viridiplantae</taxon>
        <taxon>Streptophyta</taxon>
        <taxon>Embryophyta</taxon>
        <taxon>Tracheophyta</taxon>
        <taxon>Spermatophyta</taxon>
        <taxon>Magnoliopsida</taxon>
        <taxon>eudicotyledons</taxon>
        <taxon>Gunneridae</taxon>
        <taxon>Pentapetalae</taxon>
        <taxon>rosids</taxon>
        <taxon>fabids</taxon>
        <taxon>Fabales</taxon>
        <taxon>Fabaceae</taxon>
        <taxon>Papilionoideae</taxon>
        <taxon>50 kb inversion clade</taxon>
        <taxon>NPAAA clade</taxon>
        <taxon>Hologalegina</taxon>
        <taxon>IRL clade</taxon>
        <taxon>Trifolieae</taxon>
        <taxon>Trifolium</taxon>
    </lineage>
</organism>
<dbReference type="InterPro" id="IPR043502">
    <property type="entry name" value="DNA/RNA_pol_sf"/>
</dbReference>
<proteinExistence type="predicted"/>
<dbReference type="PANTHER" id="PTHR11439:SF455">
    <property type="entry name" value="RLK (RECEPTOR-LIKE PROTEIN KINASE) 8, PUTATIVE-RELATED"/>
    <property type="match status" value="1"/>
</dbReference>
<evidence type="ECO:0000259" key="2">
    <source>
        <dbReference type="Pfam" id="PF07727"/>
    </source>
</evidence>
<evidence type="ECO:0000313" key="3">
    <source>
        <dbReference type="EMBL" id="PNX98734.1"/>
    </source>
</evidence>
<sequence>MPITSQNSTSPPPAITIPEEPVSEPAVVPDSTLNGDTAPSTSMLPSIPSNCRPAPANSTRSDPIITRSKNNIFKPKKAFTTTKHDIPENIEPSTVTQALKIPEWSQACSDEFDALLHNGTWSLVPRTNNQNIVGCKWLFRVKRNPDGSISRYKARLVAKGFTQTPGIDFKETFSPVVKPQTIKVVLTIALARGWPMHQLDVNNAFLQGKLTEVVYMQQPPGFVHKEFPHHVCKLHKAIYGLRQAPRAWHEALYVDDLLITGSHDQFLQQFMKELANRFSLKYLGFPHYFLGIEIVPFKNGLFLNQHRYMRDLLEKFNMATAKPTTTPLCSTTPLILNDGSAAADAKQFRSIVGALQYVTLTRPDLSFSINKLSQFMHQPTATHLQQLKRTLRYLKNTLNHGLQLIKPQHLKLAAFSDADWGGNLDDRTSTSAYIIYLGGNPISWMSKRQRTVARSSTEAEYRSVAHTAAEVRWLSNLLGELGINIPTPTLLCDNIGATYLCANPVFHSRMKHIALDYHFVRQLVQGGKLKVSHISTKEQLADILTKPLSRIKFTHIRDKMGVMDGNPILRGRDKHQHDKHQ</sequence>
<feature type="region of interest" description="Disordered" evidence="1">
    <location>
        <begin position="1"/>
        <end position="64"/>
    </location>
</feature>
<gene>
    <name evidence="3" type="ORF">L195_g021991</name>
</gene>